<dbReference type="Pfam" id="PF00005">
    <property type="entry name" value="ABC_tran"/>
    <property type="match status" value="1"/>
</dbReference>
<keyword evidence="2" id="KW-0547">Nucleotide-binding</keyword>
<sequence length="224" mass="23701">MNDMIIRTENAAKSYTTGTVTTHALRGVTLGIPPGSFTCIVGPSGHGKSTLMHLIGGLDRPSEGSVFLDGCEISTLDNSNMAKLRAQKIGFVFQFFNLLQSLTAAENVEIAMMLAGIPEKEQASRALKLLALVGLAEKADAKPSQLSGGQQQRVAIARALANDPAILLMDEPTGNLDSAAEGEILAILRSLHAVGKTIVIVTHNDEIAKTAENIIRVMDGRVLS</sequence>
<dbReference type="InterPro" id="IPR003593">
    <property type="entry name" value="AAA+_ATPase"/>
</dbReference>
<dbReference type="GO" id="GO:0016887">
    <property type="term" value="F:ATP hydrolysis activity"/>
    <property type="evidence" value="ECO:0007669"/>
    <property type="project" value="InterPro"/>
</dbReference>
<dbReference type="Gene3D" id="3.40.50.300">
    <property type="entry name" value="P-loop containing nucleotide triphosphate hydrolases"/>
    <property type="match status" value="1"/>
</dbReference>
<dbReference type="InterPro" id="IPR017871">
    <property type="entry name" value="ABC_transporter-like_CS"/>
</dbReference>
<organism evidence="6 7">
    <name type="scientific">Geotalea uraniireducens (strain Rf4)</name>
    <name type="common">Geobacter uraniireducens</name>
    <dbReference type="NCBI Taxonomy" id="351605"/>
    <lineage>
        <taxon>Bacteria</taxon>
        <taxon>Pseudomonadati</taxon>
        <taxon>Thermodesulfobacteriota</taxon>
        <taxon>Desulfuromonadia</taxon>
        <taxon>Geobacterales</taxon>
        <taxon>Geobacteraceae</taxon>
        <taxon>Geotalea</taxon>
    </lineage>
</organism>
<dbReference type="InterPro" id="IPR003439">
    <property type="entry name" value="ABC_transporter-like_ATP-bd"/>
</dbReference>
<dbReference type="GO" id="GO:0098796">
    <property type="term" value="C:membrane protein complex"/>
    <property type="evidence" value="ECO:0007669"/>
    <property type="project" value="UniProtKB-ARBA"/>
</dbReference>
<dbReference type="Proteomes" id="UP000006695">
    <property type="component" value="Chromosome"/>
</dbReference>
<keyword evidence="1" id="KW-0813">Transport</keyword>
<evidence type="ECO:0000256" key="2">
    <source>
        <dbReference type="ARBA" id="ARBA00022741"/>
    </source>
</evidence>
<dbReference type="GO" id="GO:0005524">
    <property type="term" value="F:ATP binding"/>
    <property type="evidence" value="ECO:0007669"/>
    <property type="project" value="UniProtKB-KW"/>
</dbReference>
<comment type="similarity">
    <text evidence="4">Belongs to the ABC transporter superfamily. Macrolide exporter (TC 3.A.1.122) family.</text>
</comment>
<dbReference type="PANTHER" id="PTHR24220:SF86">
    <property type="entry name" value="ABC TRANSPORTER ABCH.1"/>
    <property type="match status" value="1"/>
</dbReference>
<reference evidence="6 7" key="1">
    <citation type="submission" date="2007-05" db="EMBL/GenBank/DDBJ databases">
        <title>Complete sequence of Geobacter uraniireducens Rf4.</title>
        <authorList>
            <consortium name="US DOE Joint Genome Institute"/>
            <person name="Copeland A."/>
            <person name="Lucas S."/>
            <person name="Lapidus A."/>
            <person name="Barry K."/>
            <person name="Detter J.C."/>
            <person name="Glavina del Rio T."/>
            <person name="Hammon N."/>
            <person name="Israni S."/>
            <person name="Dalin E."/>
            <person name="Tice H."/>
            <person name="Pitluck S."/>
            <person name="Chertkov O."/>
            <person name="Brettin T."/>
            <person name="Bruce D."/>
            <person name="Han C."/>
            <person name="Schmutz J."/>
            <person name="Larimer F."/>
            <person name="Land M."/>
            <person name="Hauser L."/>
            <person name="Kyrpides N."/>
            <person name="Mikhailova N."/>
            <person name="Shelobolina E."/>
            <person name="Aklujkar M."/>
            <person name="Lovley D."/>
            <person name="Richardson P."/>
        </authorList>
    </citation>
    <scope>NUCLEOTIDE SEQUENCE [LARGE SCALE GENOMIC DNA]</scope>
    <source>
        <strain evidence="6 7">Rf4</strain>
    </source>
</reference>
<protein>
    <submittedName>
        <fullName evidence="6">ABC transporter related protein</fullName>
    </submittedName>
</protein>
<dbReference type="STRING" id="351605.Gura_0894"/>
<dbReference type="HOGENOM" id="CLU_000604_1_22_7"/>
<accession>A5GBE2</accession>
<dbReference type="OrthoDB" id="9809450at2"/>
<gene>
    <name evidence="6" type="ordered locus">Gura_0894</name>
</gene>
<proteinExistence type="inferred from homology"/>
<evidence type="ECO:0000256" key="1">
    <source>
        <dbReference type="ARBA" id="ARBA00022448"/>
    </source>
</evidence>
<dbReference type="PANTHER" id="PTHR24220">
    <property type="entry name" value="IMPORT ATP-BINDING PROTEIN"/>
    <property type="match status" value="1"/>
</dbReference>
<dbReference type="EMBL" id="CP000698">
    <property type="protein sequence ID" value="ABQ25100.1"/>
    <property type="molecule type" value="Genomic_DNA"/>
</dbReference>
<dbReference type="GO" id="GO:0022857">
    <property type="term" value="F:transmembrane transporter activity"/>
    <property type="evidence" value="ECO:0007669"/>
    <property type="project" value="TreeGrafter"/>
</dbReference>
<evidence type="ECO:0000313" key="7">
    <source>
        <dbReference type="Proteomes" id="UP000006695"/>
    </source>
</evidence>
<dbReference type="PROSITE" id="PS50893">
    <property type="entry name" value="ABC_TRANSPORTER_2"/>
    <property type="match status" value="1"/>
</dbReference>
<dbReference type="SUPFAM" id="SSF52540">
    <property type="entry name" value="P-loop containing nucleoside triphosphate hydrolases"/>
    <property type="match status" value="1"/>
</dbReference>
<dbReference type="KEGG" id="gur:Gura_0894"/>
<dbReference type="InterPro" id="IPR015854">
    <property type="entry name" value="ABC_transpr_LolD-like"/>
</dbReference>
<feature type="domain" description="ABC transporter" evidence="5">
    <location>
        <begin position="6"/>
        <end position="223"/>
    </location>
</feature>
<keyword evidence="3" id="KW-0067">ATP-binding</keyword>
<dbReference type="SMART" id="SM00382">
    <property type="entry name" value="AAA"/>
    <property type="match status" value="1"/>
</dbReference>
<dbReference type="CDD" id="cd03255">
    <property type="entry name" value="ABC_MJ0796_LolCDE_FtsE"/>
    <property type="match status" value="1"/>
</dbReference>
<dbReference type="AlphaFoldDB" id="A5GBE2"/>
<evidence type="ECO:0000256" key="4">
    <source>
        <dbReference type="ARBA" id="ARBA00038388"/>
    </source>
</evidence>
<dbReference type="GO" id="GO:0005886">
    <property type="term" value="C:plasma membrane"/>
    <property type="evidence" value="ECO:0007669"/>
    <property type="project" value="TreeGrafter"/>
</dbReference>
<keyword evidence="7" id="KW-1185">Reference proteome</keyword>
<dbReference type="InterPro" id="IPR017911">
    <property type="entry name" value="MacB-like_ATP-bd"/>
</dbReference>
<dbReference type="RefSeq" id="WP_011937824.1">
    <property type="nucleotide sequence ID" value="NC_009483.1"/>
</dbReference>
<evidence type="ECO:0000313" key="6">
    <source>
        <dbReference type="EMBL" id="ABQ25100.1"/>
    </source>
</evidence>
<evidence type="ECO:0000259" key="5">
    <source>
        <dbReference type="PROSITE" id="PS50893"/>
    </source>
</evidence>
<dbReference type="PROSITE" id="PS00211">
    <property type="entry name" value="ABC_TRANSPORTER_1"/>
    <property type="match status" value="1"/>
</dbReference>
<evidence type="ECO:0000256" key="3">
    <source>
        <dbReference type="ARBA" id="ARBA00022840"/>
    </source>
</evidence>
<dbReference type="InterPro" id="IPR027417">
    <property type="entry name" value="P-loop_NTPase"/>
</dbReference>
<dbReference type="FunFam" id="3.40.50.300:FF:000032">
    <property type="entry name" value="Export ABC transporter ATP-binding protein"/>
    <property type="match status" value="1"/>
</dbReference>
<name>A5GBE2_GEOUR</name>